<evidence type="ECO:0000313" key="8">
    <source>
        <dbReference type="EMBL" id="KIX10332.1"/>
    </source>
</evidence>
<keyword evidence="9" id="KW-1185">Reference proteome</keyword>
<dbReference type="AlphaFoldDB" id="A0A0D2G5X4"/>
<evidence type="ECO:0008006" key="10">
    <source>
        <dbReference type="Google" id="ProtNLM"/>
    </source>
</evidence>
<feature type="region of interest" description="Disordered" evidence="7">
    <location>
        <begin position="34"/>
        <end position="59"/>
    </location>
</feature>
<keyword evidence="6" id="KW-0496">Mitochondrion</keyword>
<dbReference type="GO" id="GO:0005739">
    <property type="term" value="C:mitochondrion"/>
    <property type="evidence" value="ECO:0007669"/>
    <property type="project" value="UniProtKB-SubCell"/>
</dbReference>
<dbReference type="Proteomes" id="UP000053617">
    <property type="component" value="Unassembled WGS sequence"/>
</dbReference>
<comment type="subcellular location">
    <subcellularLocation>
        <location evidence="2">Mitochondrion</location>
    </subcellularLocation>
</comment>
<evidence type="ECO:0000256" key="6">
    <source>
        <dbReference type="ARBA" id="ARBA00023128"/>
    </source>
</evidence>
<dbReference type="VEuPathDB" id="FungiDB:Z518_01414"/>
<evidence type="ECO:0000256" key="1">
    <source>
        <dbReference type="ARBA" id="ARBA00002963"/>
    </source>
</evidence>
<evidence type="ECO:0000256" key="3">
    <source>
        <dbReference type="ARBA" id="ARBA00009734"/>
    </source>
</evidence>
<proteinExistence type="inferred from homology"/>
<dbReference type="OrthoDB" id="59229at2759"/>
<accession>A0A0D2G5X4</accession>
<dbReference type="EMBL" id="KN847475">
    <property type="protein sequence ID" value="KIX10332.1"/>
    <property type="molecule type" value="Genomic_DNA"/>
</dbReference>
<reference evidence="8 9" key="1">
    <citation type="submission" date="2015-01" db="EMBL/GenBank/DDBJ databases">
        <title>The Genome Sequence of Rhinocladiella mackenzie CBS 650.93.</title>
        <authorList>
            <consortium name="The Broad Institute Genomics Platform"/>
            <person name="Cuomo C."/>
            <person name="de Hoog S."/>
            <person name="Gorbushina A."/>
            <person name="Stielow B."/>
            <person name="Teixiera M."/>
            <person name="Abouelleil A."/>
            <person name="Chapman S.B."/>
            <person name="Priest M."/>
            <person name="Young S.K."/>
            <person name="Wortman J."/>
            <person name="Nusbaum C."/>
            <person name="Birren B."/>
        </authorList>
    </citation>
    <scope>NUCLEOTIDE SEQUENCE [LARGE SCALE GENOMIC DNA]</scope>
    <source>
        <strain evidence="8 9">CBS 650.93</strain>
    </source>
</reference>
<comment type="function">
    <text evidence="1">Putative mitochondrial redox protein which could be involved in the reduction of small toxic molecules.</text>
</comment>
<evidence type="ECO:0000313" key="9">
    <source>
        <dbReference type="Proteomes" id="UP000053617"/>
    </source>
</evidence>
<comment type="similarity">
    <text evidence="3">Belongs to the FMP46 family.</text>
</comment>
<evidence type="ECO:0000256" key="5">
    <source>
        <dbReference type="ARBA" id="ARBA00023002"/>
    </source>
</evidence>
<evidence type="ECO:0000256" key="4">
    <source>
        <dbReference type="ARBA" id="ARBA00022946"/>
    </source>
</evidence>
<dbReference type="InterPro" id="IPR036249">
    <property type="entry name" value="Thioredoxin-like_sf"/>
</dbReference>
<sequence length="142" mass="15411">MFRLSKTLDVITLFHRPSLPASVRVSNILKQASAQASQTATEDQASDHTPQNEAVTRDPFELEVTEAPPTPDQLKSIFEYVGNGMAGKLVKGAASHGDALRKVKADGDAFTRPVVVDWARGKAVVGDKESEILQLLKAEKEK</sequence>
<protein>
    <recommendedName>
        <fullName evidence="10">Redox protein fmp46, mitochondrial</fullName>
    </recommendedName>
</protein>
<dbReference type="GeneID" id="25289485"/>
<dbReference type="Gene3D" id="3.40.30.10">
    <property type="entry name" value="Glutaredoxin"/>
    <property type="match status" value="1"/>
</dbReference>
<gene>
    <name evidence="8" type="ORF">Z518_01414</name>
</gene>
<dbReference type="GO" id="GO:0016491">
    <property type="term" value="F:oxidoreductase activity"/>
    <property type="evidence" value="ECO:0007669"/>
    <property type="project" value="UniProtKB-KW"/>
</dbReference>
<dbReference type="InterPro" id="IPR012882">
    <property type="entry name" value="Fmp46"/>
</dbReference>
<organism evidence="8 9">
    <name type="scientific">Rhinocladiella mackenziei CBS 650.93</name>
    <dbReference type="NCBI Taxonomy" id="1442369"/>
    <lineage>
        <taxon>Eukaryota</taxon>
        <taxon>Fungi</taxon>
        <taxon>Dikarya</taxon>
        <taxon>Ascomycota</taxon>
        <taxon>Pezizomycotina</taxon>
        <taxon>Eurotiomycetes</taxon>
        <taxon>Chaetothyriomycetidae</taxon>
        <taxon>Chaetothyriales</taxon>
        <taxon>Herpotrichiellaceae</taxon>
        <taxon>Rhinocladiella</taxon>
    </lineage>
</organism>
<dbReference type="RefSeq" id="XP_013277468.1">
    <property type="nucleotide sequence ID" value="XM_013422014.1"/>
</dbReference>
<dbReference type="HOGENOM" id="CLU_126094_0_0_1"/>
<dbReference type="Pfam" id="PF07955">
    <property type="entry name" value="DUF1687"/>
    <property type="match status" value="1"/>
</dbReference>
<feature type="compositionally biased region" description="Low complexity" evidence="7">
    <location>
        <begin position="34"/>
        <end position="43"/>
    </location>
</feature>
<name>A0A0D2G5X4_9EURO</name>
<dbReference type="PANTHER" id="PTHR28071:SF1">
    <property type="entry name" value="REDOX PROTEIN FMP46, MITOCHONDRIAL-RELATED"/>
    <property type="match status" value="1"/>
</dbReference>
<dbReference type="SUPFAM" id="SSF52833">
    <property type="entry name" value="Thioredoxin-like"/>
    <property type="match status" value="1"/>
</dbReference>
<evidence type="ECO:0000256" key="7">
    <source>
        <dbReference type="SAM" id="MobiDB-lite"/>
    </source>
</evidence>
<keyword evidence="4" id="KW-0809">Transit peptide</keyword>
<evidence type="ECO:0000256" key="2">
    <source>
        <dbReference type="ARBA" id="ARBA00004173"/>
    </source>
</evidence>
<keyword evidence="5" id="KW-0560">Oxidoreductase</keyword>
<dbReference type="PANTHER" id="PTHR28071">
    <property type="entry name" value="REDOX PROTEIN FMP46, MITOCHONDRIAL-RELATED"/>
    <property type="match status" value="1"/>
</dbReference>